<evidence type="ECO:0000313" key="2">
    <source>
        <dbReference type="EMBL" id="KAK5632992.1"/>
    </source>
</evidence>
<evidence type="ECO:0000256" key="1">
    <source>
        <dbReference type="SAM" id="Phobius"/>
    </source>
</evidence>
<protein>
    <submittedName>
        <fullName evidence="2">Uncharacterized protein</fullName>
    </submittedName>
</protein>
<dbReference type="AlphaFoldDB" id="A0AAN7Z8I6"/>
<gene>
    <name evidence="2" type="ORF">RRF57_008706</name>
</gene>
<proteinExistence type="predicted"/>
<comment type="caution">
    <text evidence="2">The sequence shown here is derived from an EMBL/GenBank/DDBJ whole genome shotgun (WGS) entry which is preliminary data.</text>
</comment>
<reference evidence="2 3" key="1">
    <citation type="submission" date="2023-10" db="EMBL/GenBank/DDBJ databases">
        <title>Draft genome sequence of Xylaria bambusicola isolate GMP-LS, the root and basal stem rot pathogen of sugarcane in Indonesia.</title>
        <authorList>
            <person name="Selvaraj P."/>
            <person name="Muralishankar V."/>
            <person name="Muruganantham S."/>
            <person name="Sp S."/>
            <person name="Haryani S."/>
            <person name="Lau K.J.X."/>
            <person name="Naqvi N.I."/>
        </authorList>
    </citation>
    <scope>NUCLEOTIDE SEQUENCE [LARGE SCALE GENOMIC DNA]</scope>
    <source>
        <strain evidence="2">GMP-LS</strain>
    </source>
</reference>
<sequence length="102" mass="10485">MVVRFGAGLRLGDESSGEALNCPSSCLLSESKQPGADIVTVFLLFFSISSGLSALFMARGFGASVSGTVPGGEDTYGLVSGIESSVDVNNLTAGEWPEPMCM</sequence>
<evidence type="ECO:0000313" key="3">
    <source>
        <dbReference type="Proteomes" id="UP001305414"/>
    </source>
</evidence>
<keyword evidence="1" id="KW-0472">Membrane</keyword>
<dbReference type="Proteomes" id="UP001305414">
    <property type="component" value="Unassembled WGS sequence"/>
</dbReference>
<dbReference type="EMBL" id="JAWHQM010000028">
    <property type="protein sequence ID" value="KAK5632992.1"/>
    <property type="molecule type" value="Genomic_DNA"/>
</dbReference>
<keyword evidence="1" id="KW-0812">Transmembrane</keyword>
<accession>A0AAN7Z8I6</accession>
<keyword evidence="1" id="KW-1133">Transmembrane helix</keyword>
<keyword evidence="3" id="KW-1185">Reference proteome</keyword>
<name>A0AAN7Z8I6_9PEZI</name>
<feature type="transmembrane region" description="Helical" evidence="1">
    <location>
        <begin position="38"/>
        <end position="58"/>
    </location>
</feature>
<organism evidence="2 3">
    <name type="scientific">Xylaria bambusicola</name>
    <dbReference type="NCBI Taxonomy" id="326684"/>
    <lineage>
        <taxon>Eukaryota</taxon>
        <taxon>Fungi</taxon>
        <taxon>Dikarya</taxon>
        <taxon>Ascomycota</taxon>
        <taxon>Pezizomycotina</taxon>
        <taxon>Sordariomycetes</taxon>
        <taxon>Xylariomycetidae</taxon>
        <taxon>Xylariales</taxon>
        <taxon>Xylariaceae</taxon>
        <taxon>Xylaria</taxon>
    </lineage>
</organism>